<gene>
    <name evidence="2" type="primary">CENATAC</name>
</gene>
<sequence length="315" mass="36151">MAMTLFRCPLCRCSAFAGRRSHLYSAGHQRRLRGALARLKEKVAAARKMLKRASVVPFDPGEHERHFWCICCRQEVKLHLSQGSLAVLHGGLLQHMASVEHKKAVYAFWWENKADPSLKSRFLVSSEDYELFKASLSKALEAYEEKEDELIQEVRTIIEVEQRRQEVVQAALEVCVPRMHMGSIHHYVHNCFCAPCLSLYRNVAFLEGHPGSAYRTVPESEWQETGQSLTFIGHQVGRWELENYFFPHPPFFKEEKQKLKKLPPNRVGANFDHTSQTGEGWLPSFGRVWNHGRRCGGSLVESYKALIPKHLAHTS</sequence>
<dbReference type="PANTHER" id="PTHR31198">
    <property type="entry name" value="COILED-COIL DOMAIN-CONTAINING PROTEIN 84"/>
    <property type="match status" value="1"/>
</dbReference>
<evidence type="ECO:0000256" key="1">
    <source>
        <dbReference type="SAM" id="Coils"/>
    </source>
</evidence>
<dbReference type="Pfam" id="PF14968">
    <property type="entry name" value="CCDC84"/>
    <property type="match status" value="2"/>
</dbReference>
<keyword evidence="3" id="KW-1185">Reference proteome</keyword>
<protein>
    <submittedName>
        <fullName evidence="2">Centrosomal AT-AC splicing factor</fullName>
    </submittedName>
</protein>
<dbReference type="GO" id="GO:0005813">
    <property type="term" value="C:centrosome"/>
    <property type="evidence" value="ECO:0007669"/>
    <property type="project" value="Ensembl"/>
</dbReference>
<name>A0A670K3E2_PODMU</name>
<evidence type="ECO:0000313" key="2">
    <source>
        <dbReference type="Ensembl" id="ENSPMRP00000031296.1"/>
    </source>
</evidence>
<feature type="coiled-coil region" evidence="1">
    <location>
        <begin position="29"/>
        <end position="56"/>
    </location>
</feature>
<dbReference type="GO" id="GO:0051304">
    <property type="term" value="P:chromosome separation"/>
    <property type="evidence" value="ECO:0007669"/>
    <property type="project" value="Ensembl"/>
</dbReference>
<dbReference type="GO" id="GO:0000398">
    <property type="term" value="P:mRNA splicing, via spliceosome"/>
    <property type="evidence" value="ECO:0007669"/>
    <property type="project" value="Ensembl"/>
</dbReference>
<dbReference type="GO" id="GO:0042176">
    <property type="term" value="P:regulation of protein catabolic process"/>
    <property type="evidence" value="ECO:0007669"/>
    <property type="project" value="Ensembl"/>
</dbReference>
<dbReference type="Proteomes" id="UP000472272">
    <property type="component" value="Chromosome 15"/>
</dbReference>
<evidence type="ECO:0000313" key="3">
    <source>
        <dbReference type="Proteomes" id="UP000472272"/>
    </source>
</evidence>
<reference evidence="2" key="3">
    <citation type="submission" date="2025-09" db="UniProtKB">
        <authorList>
            <consortium name="Ensembl"/>
        </authorList>
    </citation>
    <scope>IDENTIFICATION</scope>
</reference>
<reference evidence="2" key="2">
    <citation type="submission" date="2025-08" db="UniProtKB">
        <authorList>
            <consortium name="Ensembl"/>
        </authorList>
    </citation>
    <scope>IDENTIFICATION</scope>
</reference>
<reference evidence="2 3" key="1">
    <citation type="journal article" date="2019" name="Proc. Natl. Acad. Sci. U.S.A.">
        <title>Regulatory changes in pterin and carotenoid genes underlie balanced color polymorphisms in the wall lizard.</title>
        <authorList>
            <person name="Andrade P."/>
            <person name="Pinho C."/>
            <person name="Perez I de Lanuza G."/>
            <person name="Afonso S."/>
            <person name="Brejcha J."/>
            <person name="Rubin C.J."/>
            <person name="Wallerman O."/>
            <person name="Pereira P."/>
            <person name="Sabatino S.J."/>
            <person name="Bellati A."/>
            <person name="Pellitteri-Rosa D."/>
            <person name="Bosakova Z."/>
            <person name="Bunikis I."/>
            <person name="Carretero M.A."/>
            <person name="Feiner N."/>
            <person name="Marsik P."/>
            <person name="Pauperio F."/>
            <person name="Salvi D."/>
            <person name="Soler L."/>
            <person name="While G.M."/>
            <person name="Uller T."/>
            <person name="Font E."/>
            <person name="Andersson L."/>
            <person name="Carneiro M."/>
        </authorList>
    </citation>
    <scope>NUCLEOTIDE SEQUENCE</scope>
</reference>
<dbReference type="OMA" id="MIQDEYT"/>
<accession>A0A670K3E2</accession>
<keyword evidence="1" id="KW-0175">Coiled coil</keyword>
<dbReference type="AlphaFoldDB" id="A0A670K3E2"/>
<organism evidence="2 3">
    <name type="scientific">Podarcis muralis</name>
    <name type="common">Wall lizard</name>
    <name type="synonym">Lacerta muralis</name>
    <dbReference type="NCBI Taxonomy" id="64176"/>
    <lineage>
        <taxon>Eukaryota</taxon>
        <taxon>Metazoa</taxon>
        <taxon>Chordata</taxon>
        <taxon>Craniata</taxon>
        <taxon>Vertebrata</taxon>
        <taxon>Euteleostomi</taxon>
        <taxon>Lepidosauria</taxon>
        <taxon>Squamata</taxon>
        <taxon>Bifurcata</taxon>
        <taxon>Unidentata</taxon>
        <taxon>Episquamata</taxon>
        <taxon>Laterata</taxon>
        <taxon>Lacertibaenia</taxon>
        <taxon>Lacertidae</taxon>
        <taxon>Podarcis</taxon>
    </lineage>
</organism>
<proteinExistence type="predicted"/>
<dbReference type="Ensembl" id="ENSPMRT00000033194.1">
    <property type="protein sequence ID" value="ENSPMRP00000031296.1"/>
    <property type="gene ID" value="ENSPMRG00000020278.1"/>
</dbReference>
<dbReference type="InterPro" id="IPR028015">
    <property type="entry name" value="CCDC84-like"/>
</dbReference>
<dbReference type="GeneTree" id="ENSGT00390000007799"/>
<feature type="coiled-coil region" evidence="1">
    <location>
        <begin position="129"/>
        <end position="163"/>
    </location>
</feature>
<dbReference type="PANTHER" id="PTHR31198:SF1">
    <property type="entry name" value="CENTROSOMAL AT-AC SPLICING FACTOR"/>
    <property type="match status" value="1"/>
</dbReference>
<dbReference type="GO" id="GO:0010826">
    <property type="term" value="P:negative regulation of centrosome duplication"/>
    <property type="evidence" value="ECO:0007669"/>
    <property type="project" value="Ensembl"/>
</dbReference>